<name>A0AAE1H8G5_9NEOP</name>
<dbReference type="EMBL" id="JAHWGI010000592">
    <property type="protein sequence ID" value="KAK3916767.1"/>
    <property type="molecule type" value="Genomic_DNA"/>
</dbReference>
<dbReference type="AlphaFoldDB" id="A0AAE1H8G5"/>
<sequence length="570" mass="63751">MPDYTPSRKFSVVLENTQDFNQDDLLRAAADIVGASNIQYVSKLSGGRFCLYLSSEVAVTNICDRGGVYINDTFLPCRKYATEATKFLISNCPPEMPDEALINLLKPFGKPVSKPTRLSVNTVHNDLKHVKTWKRSLFMEIPKDAPSCPEVLHFTSSEGSKHTLYIQTIKKHCSFCRSPSHPPEECKKKQLTDEDFPAVHTIPIPATLHMSTKVPKQSSPQLDTCQQDTWKAVPMPIPNKNPVNTQEYLDIVTKCSSLPFDESKLSRETFFAILNQCQNNANIRRVVYKYINIHKCNLNVAELVLKLNEASQLCKNNNLLNTITSNAIILNMLRRLEDKASLINRKPEVCSGPYPVPRSGSVQFCPLALTGRQTHTPGGARFLSGSAKLSLVLWLQGFPGRRSWLEMRALAWPTSGAISNGYGQLHSATPAVAEPSEELEPLAKDTWDVSRWTTLGNPNPDYLTLGCCLTPSQVVEIKYTLNDRLLLVARSFVHDVAHRKTTLCLQQSQATCCTKDHVVGLATEKSTTWCTDLRLEVVYWMGDGDGGGENFEEHPYFEGQSSDFKEFLSF</sequence>
<comment type="caution">
    <text evidence="1">The sequence shown here is derived from an EMBL/GenBank/DDBJ whole genome shotgun (WGS) entry which is preliminary data.</text>
</comment>
<reference evidence="1" key="2">
    <citation type="journal article" date="2023" name="BMC Genomics">
        <title>Pest status, molecular evolution, and epigenetic factors derived from the genome assembly of Frankliniella fusca, a thysanopteran phytovirus vector.</title>
        <authorList>
            <person name="Catto M.A."/>
            <person name="Labadie P.E."/>
            <person name="Jacobson A.L."/>
            <person name="Kennedy G.G."/>
            <person name="Srinivasan R."/>
            <person name="Hunt B.G."/>
        </authorList>
    </citation>
    <scope>NUCLEOTIDE SEQUENCE</scope>
    <source>
        <strain evidence="1">PL_HMW_Pooled</strain>
    </source>
</reference>
<dbReference type="Proteomes" id="UP001219518">
    <property type="component" value="Unassembled WGS sequence"/>
</dbReference>
<proteinExistence type="predicted"/>
<reference evidence="1" key="1">
    <citation type="submission" date="2021-07" db="EMBL/GenBank/DDBJ databases">
        <authorList>
            <person name="Catto M.A."/>
            <person name="Jacobson A."/>
            <person name="Kennedy G."/>
            <person name="Labadie P."/>
            <person name="Hunt B.G."/>
            <person name="Srinivasan R."/>
        </authorList>
    </citation>
    <scope>NUCLEOTIDE SEQUENCE</scope>
    <source>
        <strain evidence="1">PL_HMW_Pooled</strain>
        <tissue evidence="1">Head</tissue>
    </source>
</reference>
<protein>
    <submittedName>
        <fullName evidence="1">Transposon TX1 uncharacterized 82 kDa protein</fullName>
    </submittedName>
</protein>
<evidence type="ECO:0000313" key="1">
    <source>
        <dbReference type="EMBL" id="KAK3916767.1"/>
    </source>
</evidence>
<accession>A0AAE1H8G5</accession>
<evidence type="ECO:0000313" key="2">
    <source>
        <dbReference type="Proteomes" id="UP001219518"/>
    </source>
</evidence>
<keyword evidence="2" id="KW-1185">Reference proteome</keyword>
<organism evidence="1 2">
    <name type="scientific">Frankliniella fusca</name>
    <dbReference type="NCBI Taxonomy" id="407009"/>
    <lineage>
        <taxon>Eukaryota</taxon>
        <taxon>Metazoa</taxon>
        <taxon>Ecdysozoa</taxon>
        <taxon>Arthropoda</taxon>
        <taxon>Hexapoda</taxon>
        <taxon>Insecta</taxon>
        <taxon>Pterygota</taxon>
        <taxon>Neoptera</taxon>
        <taxon>Paraneoptera</taxon>
        <taxon>Thysanoptera</taxon>
        <taxon>Terebrantia</taxon>
        <taxon>Thripoidea</taxon>
        <taxon>Thripidae</taxon>
        <taxon>Frankliniella</taxon>
    </lineage>
</organism>
<gene>
    <name evidence="1" type="ORF">KUF71_025866</name>
</gene>